<organism evidence="4 5">
    <name type="scientific">Microctonus hyperodae</name>
    <name type="common">Parasitoid wasp</name>
    <dbReference type="NCBI Taxonomy" id="165561"/>
    <lineage>
        <taxon>Eukaryota</taxon>
        <taxon>Metazoa</taxon>
        <taxon>Ecdysozoa</taxon>
        <taxon>Arthropoda</taxon>
        <taxon>Hexapoda</taxon>
        <taxon>Insecta</taxon>
        <taxon>Pterygota</taxon>
        <taxon>Neoptera</taxon>
        <taxon>Endopterygota</taxon>
        <taxon>Hymenoptera</taxon>
        <taxon>Apocrita</taxon>
        <taxon>Ichneumonoidea</taxon>
        <taxon>Braconidae</taxon>
        <taxon>Euphorinae</taxon>
        <taxon>Microctonus</taxon>
    </lineage>
</organism>
<name>A0AA39G3J6_MICHY</name>
<feature type="region of interest" description="Disordered" evidence="1">
    <location>
        <begin position="128"/>
        <end position="160"/>
    </location>
</feature>
<feature type="transmembrane region" description="Helical" evidence="2">
    <location>
        <begin position="82"/>
        <end position="100"/>
    </location>
</feature>
<keyword evidence="2" id="KW-0812">Transmembrane</keyword>
<keyword evidence="5" id="KW-1185">Reference proteome</keyword>
<feature type="region of interest" description="Disordered" evidence="1">
    <location>
        <begin position="185"/>
        <end position="260"/>
    </location>
</feature>
<dbReference type="PANTHER" id="PTHR13336:SF3">
    <property type="entry name" value="OCIA DOMAIN-CONTAINING PROTEIN 1"/>
    <property type="match status" value="1"/>
</dbReference>
<evidence type="ECO:0000313" key="5">
    <source>
        <dbReference type="Proteomes" id="UP001168972"/>
    </source>
</evidence>
<evidence type="ECO:0000256" key="1">
    <source>
        <dbReference type="SAM" id="MobiDB-lite"/>
    </source>
</evidence>
<evidence type="ECO:0000259" key="3">
    <source>
        <dbReference type="Pfam" id="PF07051"/>
    </source>
</evidence>
<reference evidence="4" key="2">
    <citation type="submission" date="2023-03" db="EMBL/GenBank/DDBJ databases">
        <authorList>
            <person name="Inwood S.N."/>
            <person name="Skelly J.G."/>
            <person name="Guhlin J."/>
            <person name="Harrop T.W.R."/>
            <person name="Goldson S.G."/>
            <person name="Dearden P.K."/>
        </authorList>
    </citation>
    <scope>NUCLEOTIDE SEQUENCE</scope>
    <source>
        <strain evidence="4">Lincoln</strain>
        <tissue evidence="4">Whole body</tissue>
    </source>
</reference>
<dbReference type="AlphaFoldDB" id="A0AA39G3J6"/>
<feature type="compositionally biased region" description="Polar residues" evidence="1">
    <location>
        <begin position="222"/>
        <end position="232"/>
    </location>
</feature>
<evidence type="ECO:0000313" key="4">
    <source>
        <dbReference type="EMBL" id="KAK0180847.1"/>
    </source>
</evidence>
<gene>
    <name evidence="4" type="ORF">PV327_003185</name>
</gene>
<dbReference type="InterPro" id="IPR009764">
    <property type="entry name" value="OCIA_dom"/>
</dbReference>
<dbReference type="PANTHER" id="PTHR13336">
    <property type="entry name" value="OVARIAN CARCINOMA IMMUNOREACTIVE ANTIGEN"/>
    <property type="match status" value="1"/>
</dbReference>
<reference evidence="4" key="1">
    <citation type="journal article" date="2023" name="bioRxiv">
        <title>Scaffold-level genome assemblies of two parasitoid biocontrol wasps reveal the parthenogenesis mechanism and an associated novel virus.</title>
        <authorList>
            <person name="Inwood S."/>
            <person name="Skelly J."/>
            <person name="Guhlin J."/>
            <person name="Harrop T."/>
            <person name="Goldson S."/>
            <person name="Dearden P."/>
        </authorList>
    </citation>
    <scope>NUCLEOTIDE SEQUENCE</scope>
    <source>
        <strain evidence="4">Lincoln</strain>
        <tissue evidence="4">Whole body</tissue>
    </source>
</reference>
<keyword evidence="2" id="KW-0472">Membrane</keyword>
<proteinExistence type="predicted"/>
<dbReference type="EMBL" id="JAQQBR010000002">
    <property type="protein sequence ID" value="KAK0180847.1"/>
    <property type="molecule type" value="Genomic_DNA"/>
</dbReference>
<dbReference type="Proteomes" id="UP001168972">
    <property type="component" value="Unassembled WGS sequence"/>
</dbReference>
<sequence>MNPPGNFQDGQNYYNGRRPQNNQTSRELSANNLQLTHDELRILKECQYNSVVLRGLPLGGITLAAVHYLMKSGMLKRSKFGLVIGGLTGFLLGTMSYRQICVEKLLALPNSTLKERILAAQGKQPHVRVEVQQSQDNQSQSWFDNASPTEQIPMTSSLDIEPYNQTQRFGDIPTSSLDTEAAYAINPPLQPSAGVPYTTYDDLRRSNREQYENARNYRTPDRNNSMNRQSIDPRSPSYGGISNDPAPPFSPPEPRKSDFF</sequence>
<feature type="transmembrane region" description="Helical" evidence="2">
    <location>
        <begin position="51"/>
        <end position="70"/>
    </location>
</feature>
<feature type="compositionally biased region" description="Polar residues" evidence="1">
    <location>
        <begin position="131"/>
        <end position="160"/>
    </location>
</feature>
<protein>
    <recommendedName>
        <fullName evidence="3">OCIA domain-containing protein</fullName>
    </recommendedName>
</protein>
<dbReference type="Pfam" id="PF07051">
    <property type="entry name" value="OCIA"/>
    <property type="match status" value="1"/>
</dbReference>
<feature type="region of interest" description="Disordered" evidence="1">
    <location>
        <begin position="1"/>
        <end position="25"/>
    </location>
</feature>
<accession>A0AA39G3J6</accession>
<dbReference type="InterPro" id="IPR040187">
    <property type="entry name" value="OCAD1/2"/>
</dbReference>
<feature type="compositionally biased region" description="Basic and acidic residues" evidence="1">
    <location>
        <begin position="201"/>
        <end position="212"/>
    </location>
</feature>
<feature type="domain" description="OCIA" evidence="3">
    <location>
        <begin position="33"/>
        <end position="111"/>
    </location>
</feature>
<feature type="compositionally biased region" description="Polar residues" evidence="1">
    <location>
        <begin position="8"/>
        <end position="25"/>
    </location>
</feature>
<dbReference type="GO" id="GO:0005768">
    <property type="term" value="C:endosome"/>
    <property type="evidence" value="ECO:0007669"/>
    <property type="project" value="TreeGrafter"/>
</dbReference>
<keyword evidence="2" id="KW-1133">Transmembrane helix</keyword>
<evidence type="ECO:0000256" key="2">
    <source>
        <dbReference type="SAM" id="Phobius"/>
    </source>
</evidence>
<comment type="caution">
    <text evidence="4">The sequence shown here is derived from an EMBL/GenBank/DDBJ whole genome shotgun (WGS) entry which is preliminary data.</text>
</comment>